<feature type="domain" description="Reverse transcriptase Ty1/copia-type" evidence="2">
    <location>
        <begin position="246"/>
        <end position="487"/>
    </location>
</feature>
<name>A0AAD4Z734_PRUDU</name>
<comment type="caution">
    <text evidence="4">The sequence shown here is derived from an EMBL/GenBank/DDBJ whole genome shotgun (WGS) entry which is preliminary data.</text>
</comment>
<feature type="compositionally biased region" description="Low complexity" evidence="1">
    <location>
        <begin position="163"/>
        <end position="178"/>
    </location>
</feature>
<keyword evidence="5" id="KW-1185">Reference proteome</keyword>
<organism evidence="4 5">
    <name type="scientific">Prunus dulcis</name>
    <name type="common">Almond</name>
    <name type="synonym">Amygdalus dulcis</name>
    <dbReference type="NCBI Taxonomy" id="3755"/>
    <lineage>
        <taxon>Eukaryota</taxon>
        <taxon>Viridiplantae</taxon>
        <taxon>Streptophyta</taxon>
        <taxon>Embryophyta</taxon>
        <taxon>Tracheophyta</taxon>
        <taxon>Spermatophyta</taxon>
        <taxon>Magnoliopsida</taxon>
        <taxon>eudicotyledons</taxon>
        <taxon>Gunneridae</taxon>
        <taxon>Pentapetalae</taxon>
        <taxon>rosids</taxon>
        <taxon>fabids</taxon>
        <taxon>Rosales</taxon>
        <taxon>Rosaceae</taxon>
        <taxon>Amygdaloideae</taxon>
        <taxon>Amygdaleae</taxon>
        <taxon>Prunus</taxon>
    </lineage>
</organism>
<dbReference type="SUPFAM" id="SSF56672">
    <property type="entry name" value="DNA/RNA polymerases"/>
    <property type="match status" value="1"/>
</dbReference>
<dbReference type="Pfam" id="PF25597">
    <property type="entry name" value="SH3_retrovirus"/>
    <property type="match status" value="1"/>
</dbReference>
<evidence type="ECO:0000259" key="3">
    <source>
        <dbReference type="Pfam" id="PF25597"/>
    </source>
</evidence>
<evidence type="ECO:0000313" key="5">
    <source>
        <dbReference type="Proteomes" id="UP001054821"/>
    </source>
</evidence>
<protein>
    <recommendedName>
        <fullName evidence="6">Reverse transcriptase Ty1/copia-type domain-containing protein</fullName>
    </recommendedName>
</protein>
<evidence type="ECO:0000313" key="4">
    <source>
        <dbReference type="EMBL" id="KAI5334929.1"/>
    </source>
</evidence>
<dbReference type="Proteomes" id="UP001054821">
    <property type="component" value="Chromosome 4"/>
</dbReference>
<dbReference type="Pfam" id="PF07727">
    <property type="entry name" value="RVT_2"/>
    <property type="match status" value="1"/>
</dbReference>
<proteinExistence type="predicted"/>
<dbReference type="InterPro" id="IPR013103">
    <property type="entry name" value="RVT_2"/>
</dbReference>
<evidence type="ECO:0000259" key="2">
    <source>
        <dbReference type="Pfam" id="PF07727"/>
    </source>
</evidence>
<dbReference type="InterPro" id="IPR043502">
    <property type="entry name" value="DNA/RNA_pol_sf"/>
</dbReference>
<sequence>MPSKVLAHQSPYFRLFHTMPDIQHLRIFGTAVYPCLRATNSNKLQPRCTLCVFLGYMAGYKGILCYNVLTRKMVISRNVVHDETVYPFQPIITSKSVTCSISAGNSSSAPVLVPSVLASPSLPLPTDPDISSPLNPLNTSSAQVSLPVMSEHQFEVLLPPGSRPASPSINSESSSFTPLPAANSHPMQTRSKSGIHTPNPFSDYHCYSTSLPDALEEPTSYRVASYSSEWTKAMQDEIDALHMQGTWDLVPPPVNKNVVGSKWIYKIKRNSDGTVARYKARLVAQGSSQETGFDYSETFSPVVRHSTVRIIFSLAAMHGWKLRQLDIKNAFLHGDLDEEVYMKQPQGFEDPKQPQSVCKLRKSLYGLKQAPRAWNAKFTGYLPALGFKMSQSDPSLFVKHTGSDVLALLLYVDDIILTGSSDALIQEVIDDLSSVFELKDLGLLTYFLGLQISYPSSGGIFVNQYKYAKELLAKAGMTQCKACSTPCKPYSQVLSTDGELLKDPMLYRRLVEALQYLTFTRPDIAFAVNSVCQYMTAPTDSHFFQVKRILRYLQGTLQYGIKFSPGPMQLSAFRDADWAGDASTRRSTTGFVVFLGNNPISWQSRKQGSVSRSSTEAEYRALANTAADVVWIRQVLADMHEFLPEPPLLHCDNLSALALSSNPVFHSRIKHLDIDFHFIRERVQRKDFHVQYIPTDDQVADVFTKGLHGPVFSKHCINLRLGRPAEIEGGCLAKG</sequence>
<reference evidence="4 5" key="1">
    <citation type="journal article" date="2022" name="G3 (Bethesda)">
        <title>Whole-genome sequence and methylome profiling of the almond [Prunus dulcis (Mill.) D.A. Webb] cultivar 'Nonpareil'.</title>
        <authorList>
            <person name="D'Amico-Willman K.M."/>
            <person name="Ouma W.Z."/>
            <person name="Meulia T."/>
            <person name="Sideli G.M."/>
            <person name="Gradziel T.M."/>
            <person name="Fresnedo-Ramirez J."/>
        </authorList>
    </citation>
    <scope>NUCLEOTIDE SEQUENCE [LARGE SCALE GENOMIC DNA]</scope>
    <source>
        <strain evidence="4">Clone GOH B32 T37-40</strain>
    </source>
</reference>
<evidence type="ECO:0000256" key="1">
    <source>
        <dbReference type="SAM" id="MobiDB-lite"/>
    </source>
</evidence>
<dbReference type="InterPro" id="IPR057670">
    <property type="entry name" value="SH3_retrovirus"/>
</dbReference>
<dbReference type="PANTHER" id="PTHR11439">
    <property type="entry name" value="GAG-POL-RELATED RETROTRANSPOSON"/>
    <property type="match status" value="1"/>
</dbReference>
<dbReference type="EMBL" id="JAJFAZ020000004">
    <property type="protein sequence ID" value="KAI5334929.1"/>
    <property type="molecule type" value="Genomic_DNA"/>
</dbReference>
<gene>
    <name evidence="4" type="ORF">L3X38_025062</name>
</gene>
<feature type="region of interest" description="Disordered" evidence="1">
    <location>
        <begin position="160"/>
        <end position="193"/>
    </location>
</feature>
<evidence type="ECO:0008006" key="6">
    <source>
        <dbReference type="Google" id="ProtNLM"/>
    </source>
</evidence>
<feature type="domain" description="Retroviral polymerase SH3-like" evidence="3">
    <location>
        <begin position="32"/>
        <end position="90"/>
    </location>
</feature>
<dbReference type="CDD" id="cd09272">
    <property type="entry name" value="RNase_HI_RT_Ty1"/>
    <property type="match status" value="1"/>
</dbReference>
<dbReference type="AlphaFoldDB" id="A0AAD4Z734"/>
<accession>A0AAD4Z734</accession>
<dbReference type="PANTHER" id="PTHR11439:SF455">
    <property type="entry name" value="RLK (RECEPTOR-LIKE PROTEIN KINASE) 8, PUTATIVE-RELATED"/>
    <property type="match status" value="1"/>
</dbReference>